<keyword evidence="3" id="KW-1185">Reference proteome</keyword>
<proteinExistence type="predicted"/>
<protein>
    <submittedName>
        <fullName evidence="2">Uncharacterized protein</fullName>
    </submittedName>
</protein>
<comment type="caution">
    <text evidence="2">The sequence shown here is derived from an EMBL/GenBank/DDBJ whole genome shotgun (WGS) entry which is preliminary data.</text>
</comment>
<gene>
    <name evidence="2" type="ORF">DC3_07030</name>
</gene>
<sequence>MTSSEAAALLTDLQALEALLVYLDREWTVKEAAQHLGWTVLKTYRATRKLFDLGLLVVSQVVPRSGKPLKKYTTVEGCFFIPYHLTPVGALEQLLDLLERDARQHLFERTARVFESEAERRQQEVGLHLFRNSQGQASIIHSLWSEGQAPRGIVRTLLEPQATALWNEWASLRLDYDQAKELQERLAALVREYAAQQGSGRYLLRVGLVPLTDAGPS</sequence>
<dbReference type="AlphaFoldDB" id="A0A511MXQ5"/>
<name>A0A511MXQ5_DEIC1</name>
<dbReference type="Proteomes" id="UP000321306">
    <property type="component" value="Unassembled WGS sequence"/>
</dbReference>
<feature type="coiled-coil region" evidence="1">
    <location>
        <begin position="172"/>
        <end position="199"/>
    </location>
</feature>
<accession>A0A511MXQ5</accession>
<reference evidence="2 3" key="1">
    <citation type="submission" date="2019-07" db="EMBL/GenBank/DDBJ databases">
        <title>Whole genome shotgun sequence of Deinococcus cellulosilyticus NBRC 106333.</title>
        <authorList>
            <person name="Hosoyama A."/>
            <person name="Uohara A."/>
            <person name="Ohji S."/>
            <person name="Ichikawa N."/>
        </authorList>
    </citation>
    <scope>NUCLEOTIDE SEQUENCE [LARGE SCALE GENOMIC DNA]</scope>
    <source>
        <strain evidence="2 3">NBRC 106333</strain>
    </source>
</reference>
<evidence type="ECO:0000313" key="2">
    <source>
        <dbReference type="EMBL" id="GEM45068.1"/>
    </source>
</evidence>
<evidence type="ECO:0000256" key="1">
    <source>
        <dbReference type="SAM" id="Coils"/>
    </source>
</evidence>
<evidence type="ECO:0000313" key="3">
    <source>
        <dbReference type="Proteomes" id="UP000321306"/>
    </source>
</evidence>
<keyword evidence="1" id="KW-0175">Coiled coil</keyword>
<organism evidence="2 3">
    <name type="scientific">Deinococcus cellulosilyticus (strain DSM 18568 / NBRC 106333 / KACC 11606 / 5516J-15)</name>
    <dbReference type="NCBI Taxonomy" id="1223518"/>
    <lineage>
        <taxon>Bacteria</taxon>
        <taxon>Thermotogati</taxon>
        <taxon>Deinococcota</taxon>
        <taxon>Deinococci</taxon>
        <taxon>Deinococcales</taxon>
        <taxon>Deinococcaceae</taxon>
        <taxon>Deinococcus</taxon>
    </lineage>
</organism>
<dbReference type="EMBL" id="BJXB01000002">
    <property type="protein sequence ID" value="GEM45068.1"/>
    <property type="molecule type" value="Genomic_DNA"/>
</dbReference>